<organism evidence="1">
    <name type="scientific">marine metagenome</name>
    <dbReference type="NCBI Taxonomy" id="408172"/>
    <lineage>
        <taxon>unclassified sequences</taxon>
        <taxon>metagenomes</taxon>
        <taxon>ecological metagenomes</taxon>
    </lineage>
</organism>
<name>A0A382LA81_9ZZZZ</name>
<accession>A0A382LA81</accession>
<dbReference type="AlphaFoldDB" id="A0A382LA81"/>
<evidence type="ECO:0000313" key="1">
    <source>
        <dbReference type="EMBL" id="SVC33580.1"/>
    </source>
</evidence>
<proteinExistence type="predicted"/>
<dbReference type="EMBL" id="UINC01085745">
    <property type="protein sequence ID" value="SVC33580.1"/>
    <property type="molecule type" value="Genomic_DNA"/>
</dbReference>
<sequence length="28" mass="3468">MATEFIQRVLDETRGQERSVSWFRKKIR</sequence>
<feature type="non-terminal residue" evidence="1">
    <location>
        <position position="28"/>
    </location>
</feature>
<protein>
    <submittedName>
        <fullName evidence="1">Uncharacterized protein</fullName>
    </submittedName>
</protein>
<gene>
    <name evidence="1" type="ORF">METZ01_LOCUS286434</name>
</gene>
<reference evidence="1" key="1">
    <citation type="submission" date="2018-05" db="EMBL/GenBank/DDBJ databases">
        <authorList>
            <person name="Lanie J.A."/>
            <person name="Ng W.-L."/>
            <person name="Kazmierczak K.M."/>
            <person name="Andrzejewski T.M."/>
            <person name="Davidsen T.M."/>
            <person name="Wayne K.J."/>
            <person name="Tettelin H."/>
            <person name="Glass J.I."/>
            <person name="Rusch D."/>
            <person name="Podicherti R."/>
            <person name="Tsui H.-C.T."/>
            <person name="Winkler M.E."/>
        </authorList>
    </citation>
    <scope>NUCLEOTIDE SEQUENCE</scope>
</reference>